<dbReference type="SUPFAM" id="SSF54001">
    <property type="entry name" value="Cysteine proteinases"/>
    <property type="match status" value="1"/>
</dbReference>
<dbReference type="InterPro" id="IPR000668">
    <property type="entry name" value="Peptidase_C1A_C"/>
</dbReference>
<dbReference type="Proteomes" id="UP001201812">
    <property type="component" value="Unassembled WGS sequence"/>
</dbReference>
<dbReference type="EMBL" id="JAKKPZ010000249">
    <property type="protein sequence ID" value="KAI1697806.1"/>
    <property type="molecule type" value="Genomic_DNA"/>
</dbReference>
<dbReference type="GO" id="GO:0008234">
    <property type="term" value="F:cysteine-type peptidase activity"/>
    <property type="evidence" value="ECO:0007669"/>
    <property type="project" value="InterPro"/>
</dbReference>
<dbReference type="AlphaFoldDB" id="A0AAD4QV16"/>
<dbReference type="PANTHER" id="PTHR12411">
    <property type="entry name" value="CYSTEINE PROTEASE FAMILY C1-RELATED"/>
    <property type="match status" value="1"/>
</dbReference>
<reference evidence="3" key="1">
    <citation type="submission" date="2022-01" db="EMBL/GenBank/DDBJ databases">
        <title>Genome Sequence Resource for Two Populations of Ditylenchus destructor, the Migratory Endoparasitic Phytonematode.</title>
        <authorList>
            <person name="Zhang H."/>
            <person name="Lin R."/>
            <person name="Xie B."/>
        </authorList>
    </citation>
    <scope>NUCLEOTIDE SEQUENCE</scope>
    <source>
        <strain evidence="3">BazhouSP</strain>
    </source>
</reference>
<evidence type="ECO:0000256" key="1">
    <source>
        <dbReference type="ARBA" id="ARBA00008455"/>
    </source>
</evidence>
<gene>
    <name evidence="3" type="ORF">DdX_18268</name>
</gene>
<evidence type="ECO:0000259" key="2">
    <source>
        <dbReference type="Pfam" id="PF00112"/>
    </source>
</evidence>
<accession>A0AAD4QV16</accession>
<proteinExistence type="inferred from homology"/>
<dbReference type="Gene3D" id="3.90.70.10">
    <property type="entry name" value="Cysteine proteinases"/>
    <property type="match status" value="1"/>
</dbReference>
<dbReference type="InterPro" id="IPR013128">
    <property type="entry name" value="Peptidase_C1A"/>
</dbReference>
<keyword evidence="3" id="KW-0645">Protease</keyword>
<organism evidence="3 4">
    <name type="scientific">Ditylenchus destructor</name>
    <dbReference type="NCBI Taxonomy" id="166010"/>
    <lineage>
        <taxon>Eukaryota</taxon>
        <taxon>Metazoa</taxon>
        <taxon>Ecdysozoa</taxon>
        <taxon>Nematoda</taxon>
        <taxon>Chromadorea</taxon>
        <taxon>Rhabditida</taxon>
        <taxon>Tylenchina</taxon>
        <taxon>Tylenchomorpha</taxon>
        <taxon>Sphaerularioidea</taxon>
        <taxon>Anguinidae</taxon>
        <taxon>Anguininae</taxon>
        <taxon>Ditylenchus</taxon>
    </lineage>
</organism>
<comment type="similarity">
    <text evidence="1">Belongs to the peptidase C1 family.</text>
</comment>
<evidence type="ECO:0000313" key="3">
    <source>
        <dbReference type="EMBL" id="KAI1697806.1"/>
    </source>
</evidence>
<dbReference type="Pfam" id="PF00112">
    <property type="entry name" value="Peptidase_C1"/>
    <property type="match status" value="1"/>
</dbReference>
<keyword evidence="4" id="KW-1185">Reference proteome</keyword>
<dbReference type="InterPro" id="IPR038765">
    <property type="entry name" value="Papain-like_cys_pep_sf"/>
</dbReference>
<name>A0AAD4QV16_9BILA</name>
<evidence type="ECO:0000313" key="4">
    <source>
        <dbReference type="Proteomes" id="UP001201812"/>
    </source>
</evidence>
<sequence length="250" mass="28479">MLYIHGPVIATILISDELDSFHFYSKGIYTDVQESDKDSEFHSVIIVGYGTDPAQHAGFRDFWRIKNTWGDDWGEDGTMRLGRNQGNLCGIATWAVVPIVIPINFRYLERGGLDPARLPGGRLLHVQPAFIEIPTGAHSTTTLNFENRSNTHWLVYRIKILEDDRREFIKISADLKVIPPQESVVIKVEVMKGVPQAHGPAYKVAEILVEYVAVKKKIIFKDGKDFAEFMNENSRDQIIIPIVTDRFRMH</sequence>
<dbReference type="GO" id="GO:0006508">
    <property type="term" value="P:proteolysis"/>
    <property type="evidence" value="ECO:0007669"/>
    <property type="project" value="UniProtKB-KW"/>
</dbReference>
<keyword evidence="3" id="KW-0378">Hydrolase</keyword>
<comment type="caution">
    <text evidence="3">The sequence shown here is derived from an EMBL/GenBank/DDBJ whole genome shotgun (WGS) entry which is preliminary data.</text>
</comment>
<feature type="domain" description="Peptidase C1A papain C-terminal" evidence="2">
    <location>
        <begin position="3"/>
        <end position="98"/>
    </location>
</feature>
<protein>
    <submittedName>
        <fullName evidence="3">Papain family cysteine protease domain-containing protein</fullName>
    </submittedName>
</protein>